<evidence type="ECO:0000313" key="1">
    <source>
        <dbReference type="EMBL" id="CAD8154346.1"/>
    </source>
</evidence>
<dbReference type="AlphaFoldDB" id="A0A8S1TTQ5"/>
<sequence length="138" mass="17004">MDRNFLQSYLVYTSNKSCHYHNFQSFIIRFYWRIKYVSEDFELLFKKFQIYIFSCSFNIKQPYLESSQSFDELLLIILKSMNDIQQYSTQSIQKVNYTGFQYHFNGSIKNYQNIEFINILVLFYYNKNMFLSQNFKIY</sequence>
<accession>A0A8S1TTQ5</accession>
<organism evidence="1 2">
    <name type="scientific">Paramecium pentaurelia</name>
    <dbReference type="NCBI Taxonomy" id="43138"/>
    <lineage>
        <taxon>Eukaryota</taxon>
        <taxon>Sar</taxon>
        <taxon>Alveolata</taxon>
        <taxon>Ciliophora</taxon>
        <taxon>Intramacronucleata</taxon>
        <taxon>Oligohymenophorea</taxon>
        <taxon>Peniculida</taxon>
        <taxon>Parameciidae</taxon>
        <taxon>Paramecium</taxon>
    </lineage>
</organism>
<comment type="caution">
    <text evidence="1">The sequence shown here is derived from an EMBL/GenBank/DDBJ whole genome shotgun (WGS) entry which is preliminary data.</text>
</comment>
<gene>
    <name evidence="1" type="ORF">PPENT_87.1.T0250326</name>
</gene>
<dbReference type="Proteomes" id="UP000689195">
    <property type="component" value="Unassembled WGS sequence"/>
</dbReference>
<reference evidence="1" key="1">
    <citation type="submission" date="2021-01" db="EMBL/GenBank/DDBJ databases">
        <authorList>
            <consortium name="Genoscope - CEA"/>
            <person name="William W."/>
        </authorList>
    </citation>
    <scope>NUCLEOTIDE SEQUENCE</scope>
</reference>
<protein>
    <submittedName>
        <fullName evidence="1">Uncharacterized protein</fullName>
    </submittedName>
</protein>
<proteinExistence type="predicted"/>
<evidence type="ECO:0000313" key="2">
    <source>
        <dbReference type="Proteomes" id="UP000689195"/>
    </source>
</evidence>
<dbReference type="EMBL" id="CAJJDO010000025">
    <property type="protein sequence ID" value="CAD8154346.1"/>
    <property type="molecule type" value="Genomic_DNA"/>
</dbReference>
<keyword evidence="2" id="KW-1185">Reference proteome</keyword>
<name>A0A8S1TTQ5_9CILI</name>